<evidence type="ECO:0000313" key="3">
    <source>
        <dbReference type="EMBL" id="OGI51470.1"/>
    </source>
</evidence>
<feature type="transmembrane region" description="Helical" evidence="1">
    <location>
        <begin position="12"/>
        <end position="30"/>
    </location>
</feature>
<evidence type="ECO:0000259" key="2">
    <source>
        <dbReference type="Pfam" id="PF09851"/>
    </source>
</evidence>
<gene>
    <name evidence="3" type="ORF">A3A87_02955</name>
</gene>
<dbReference type="AlphaFoldDB" id="A0A1F6U297"/>
<dbReference type="Pfam" id="PF09851">
    <property type="entry name" value="SHOCT"/>
    <property type="match status" value="1"/>
</dbReference>
<sequence>MTKHCQKGDAGAAMLIVMVVLMIGFFWHGGMGHGGDRAGHMSTAGEAVKSPLDTLDEAYARGEIAREEYLRKREDLMRR</sequence>
<keyword evidence="1" id="KW-0472">Membrane</keyword>
<organism evidence="3 4">
    <name type="scientific">Candidatus Muproteobacteria bacterium RIFCSPLOWO2_01_FULL_60_18</name>
    <dbReference type="NCBI Taxonomy" id="1817768"/>
    <lineage>
        <taxon>Bacteria</taxon>
        <taxon>Pseudomonadati</taxon>
        <taxon>Pseudomonadota</taxon>
        <taxon>Candidatus Muproteobacteria</taxon>
    </lineage>
</organism>
<protein>
    <recommendedName>
        <fullName evidence="2">SHOCT domain-containing protein</fullName>
    </recommendedName>
</protein>
<keyword evidence="1" id="KW-1133">Transmembrane helix</keyword>
<dbReference type="InterPro" id="IPR018649">
    <property type="entry name" value="SHOCT"/>
</dbReference>
<accession>A0A1F6U297</accession>
<feature type="domain" description="SHOCT" evidence="2">
    <location>
        <begin position="51"/>
        <end position="77"/>
    </location>
</feature>
<evidence type="ECO:0000313" key="4">
    <source>
        <dbReference type="Proteomes" id="UP000179037"/>
    </source>
</evidence>
<dbReference type="Proteomes" id="UP000179037">
    <property type="component" value="Unassembled WGS sequence"/>
</dbReference>
<proteinExistence type="predicted"/>
<reference evidence="3 4" key="1">
    <citation type="journal article" date="2016" name="Nat. Commun.">
        <title>Thousands of microbial genomes shed light on interconnected biogeochemical processes in an aquifer system.</title>
        <authorList>
            <person name="Anantharaman K."/>
            <person name="Brown C.T."/>
            <person name="Hug L.A."/>
            <person name="Sharon I."/>
            <person name="Castelle C.J."/>
            <person name="Probst A.J."/>
            <person name="Thomas B.C."/>
            <person name="Singh A."/>
            <person name="Wilkins M.J."/>
            <person name="Karaoz U."/>
            <person name="Brodie E.L."/>
            <person name="Williams K.H."/>
            <person name="Hubbard S.S."/>
            <person name="Banfield J.F."/>
        </authorList>
    </citation>
    <scope>NUCLEOTIDE SEQUENCE [LARGE SCALE GENOMIC DNA]</scope>
</reference>
<dbReference type="EMBL" id="MFTC01000041">
    <property type="protein sequence ID" value="OGI51470.1"/>
    <property type="molecule type" value="Genomic_DNA"/>
</dbReference>
<evidence type="ECO:0000256" key="1">
    <source>
        <dbReference type="SAM" id="Phobius"/>
    </source>
</evidence>
<comment type="caution">
    <text evidence="3">The sequence shown here is derived from an EMBL/GenBank/DDBJ whole genome shotgun (WGS) entry which is preliminary data.</text>
</comment>
<keyword evidence="1" id="KW-0812">Transmembrane</keyword>
<name>A0A1F6U297_9PROT</name>